<accession>A0A2G9RZV2</accession>
<protein>
    <submittedName>
        <fullName evidence="2">Uncharacterized protein</fullName>
    </submittedName>
</protein>
<proteinExistence type="predicted"/>
<dbReference type="Proteomes" id="UP000228934">
    <property type="component" value="Unassembled WGS sequence"/>
</dbReference>
<keyword evidence="1" id="KW-1133">Transmembrane helix</keyword>
<reference evidence="3" key="1">
    <citation type="journal article" date="2017" name="Nat. Commun.">
        <title>The North American bullfrog draft genome provides insight into hormonal regulation of long noncoding RNA.</title>
        <authorList>
            <person name="Hammond S.A."/>
            <person name="Warren R.L."/>
            <person name="Vandervalk B.P."/>
            <person name="Kucuk E."/>
            <person name="Khan H."/>
            <person name="Gibb E.A."/>
            <person name="Pandoh P."/>
            <person name="Kirk H."/>
            <person name="Zhao Y."/>
            <person name="Jones M."/>
            <person name="Mungall A.J."/>
            <person name="Coope R."/>
            <person name="Pleasance S."/>
            <person name="Moore R.A."/>
            <person name="Holt R.A."/>
            <person name="Round J.M."/>
            <person name="Ohora S."/>
            <person name="Walle B.V."/>
            <person name="Veldhoen N."/>
            <person name="Helbing C.C."/>
            <person name="Birol I."/>
        </authorList>
    </citation>
    <scope>NUCLEOTIDE SEQUENCE [LARGE SCALE GENOMIC DNA]</scope>
</reference>
<evidence type="ECO:0000313" key="3">
    <source>
        <dbReference type="Proteomes" id="UP000228934"/>
    </source>
</evidence>
<name>A0A2G9RZV2_AQUCT</name>
<keyword evidence="1" id="KW-0472">Membrane</keyword>
<keyword evidence="1" id="KW-0812">Transmembrane</keyword>
<organism evidence="2 3">
    <name type="scientific">Aquarana catesbeiana</name>
    <name type="common">American bullfrog</name>
    <name type="synonym">Rana catesbeiana</name>
    <dbReference type="NCBI Taxonomy" id="8400"/>
    <lineage>
        <taxon>Eukaryota</taxon>
        <taxon>Metazoa</taxon>
        <taxon>Chordata</taxon>
        <taxon>Craniata</taxon>
        <taxon>Vertebrata</taxon>
        <taxon>Euteleostomi</taxon>
        <taxon>Amphibia</taxon>
        <taxon>Batrachia</taxon>
        <taxon>Anura</taxon>
        <taxon>Neobatrachia</taxon>
        <taxon>Ranoidea</taxon>
        <taxon>Ranidae</taxon>
        <taxon>Aquarana</taxon>
    </lineage>
</organism>
<sequence length="121" mass="14754">MKPQRPHPNRTFCVLCFEPKGIYINIYIYIYININMFVCETVSEPGKPCRSRNCHKVFCFILNVIFYICCCQVHQFMVRRHFLRRLWRIQWDRRFVLTLLVSLLIFYFLASWTPLKSCTVF</sequence>
<dbReference type="EMBL" id="KV929790">
    <property type="protein sequence ID" value="PIO33426.1"/>
    <property type="molecule type" value="Genomic_DNA"/>
</dbReference>
<gene>
    <name evidence="2" type="ORF">AB205_0093590</name>
</gene>
<evidence type="ECO:0000313" key="2">
    <source>
        <dbReference type="EMBL" id="PIO33426.1"/>
    </source>
</evidence>
<feature type="transmembrane region" description="Helical" evidence="1">
    <location>
        <begin position="95"/>
        <end position="115"/>
    </location>
</feature>
<keyword evidence="3" id="KW-1185">Reference proteome</keyword>
<evidence type="ECO:0000256" key="1">
    <source>
        <dbReference type="SAM" id="Phobius"/>
    </source>
</evidence>
<dbReference type="OrthoDB" id="10006572at2759"/>
<feature type="transmembrane region" description="Helical" evidence="1">
    <location>
        <begin position="21"/>
        <end position="43"/>
    </location>
</feature>
<feature type="transmembrane region" description="Helical" evidence="1">
    <location>
        <begin position="55"/>
        <end position="74"/>
    </location>
</feature>
<dbReference type="AlphaFoldDB" id="A0A2G9RZV2"/>